<sequence>MIVQTPYLAIPALVAAFYLTRTIYRLFFHPLSKFPGPKLTAATGLVEIYHDVIRGGKFLWEIEKMHEKYGPIVRITPHEIHIKDPSYYDSIYTNSKKFNKDPNFVGLFGSPQSMIATVDHAHHRFRRGILASFFSKRSITTLTPVIRAKILRLMERLHGFHGKITDKGSKVVDLSAAFAALTADIITHYSYGESIGFLDSESFRSEVRAAIMETEELDHITRLFPFVLTVMRRAPSWVFEFVKPATAVVAMIQRTVAERSAKAIQSQSRSAESKAESGKAGTVSYGMFDALTDPGLPDQERTLSRIHDEGMILLSGGMEPTANALTVAAFHIINNKEIMAKMRAELGAGSVGVMDGCVTLAQLEQLPYLTGVVNEALRLSHGLVIRSPRVSPTEALVYKDWSIPAGTPVAMSSYFVHMDPTLFPDPTVFNPDRWIEATKRGDNLTRFITAFSKGTRQCVGINLGYAELYLTLAYFATFFDYELHETAEENITVARDRGVPFPEKGHLMVKAKVVHVRRNPRAA</sequence>
<dbReference type="Gene3D" id="1.10.630.10">
    <property type="entry name" value="Cytochrome P450"/>
    <property type="match status" value="1"/>
</dbReference>
<dbReference type="GO" id="GO:0016705">
    <property type="term" value="F:oxidoreductase activity, acting on paired donors, with incorporation or reduction of molecular oxygen"/>
    <property type="evidence" value="ECO:0007669"/>
    <property type="project" value="InterPro"/>
</dbReference>
<dbReference type="InterPro" id="IPR001128">
    <property type="entry name" value="Cyt_P450"/>
</dbReference>
<dbReference type="SUPFAM" id="SSF48264">
    <property type="entry name" value="Cytochrome P450"/>
    <property type="match status" value="1"/>
</dbReference>
<evidence type="ECO:0000256" key="10">
    <source>
        <dbReference type="SAM" id="Phobius"/>
    </source>
</evidence>
<keyword evidence="3 8" id="KW-0349">Heme</keyword>
<dbReference type="GO" id="GO:0004497">
    <property type="term" value="F:monooxygenase activity"/>
    <property type="evidence" value="ECO:0007669"/>
    <property type="project" value="UniProtKB-KW"/>
</dbReference>
<dbReference type="GeneID" id="63759007"/>
<comment type="cofactor">
    <cofactor evidence="1 8">
        <name>heme</name>
        <dbReference type="ChEBI" id="CHEBI:30413"/>
    </cofactor>
</comment>
<evidence type="ECO:0000256" key="3">
    <source>
        <dbReference type="ARBA" id="ARBA00022617"/>
    </source>
</evidence>
<evidence type="ECO:0000313" key="12">
    <source>
        <dbReference type="Proteomes" id="UP000184356"/>
    </source>
</evidence>
<dbReference type="PRINTS" id="PR00463">
    <property type="entry name" value="EP450I"/>
</dbReference>
<dbReference type="GO" id="GO:0020037">
    <property type="term" value="F:heme binding"/>
    <property type="evidence" value="ECO:0007669"/>
    <property type="project" value="InterPro"/>
</dbReference>
<dbReference type="GO" id="GO:0044550">
    <property type="term" value="P:secondary metabolite biosynthetic process"/>
    <property type="evidence" value="ECO:0007669"/>
    <property type="project" value="UniProtKB-ARBA"/>
</dbReference>
<dbReference type="EMBL" id="KV878595">
    <property type="protein sequence ID" value="OJJ54221.1"/>
    <property type="molecule type" value="Genomic_DNA"/>
</dbReference>
<dbReference type="PANTHER" id="PTHR24305">
    <property type="entry name" value="CYTOCHROME P450"/>
    <property type="match status" value="1"/>
</dbReference>
<dbReference type="InterPro" id="IPR017972">
    <property type="entry name" value="Cyt_P450_CS"/>
</dbReference>
<reference evidence="12" key="1">
    <citation type="journal article" date="2017" name="Genome Biol.">
        <title>Comparative genomics reveals high biological diversity and specific adaptations in the industrially and medically important fungal genus Aspergillus.</title>
        <authorList>
            <person name="de Vries R.P."/>
            <person name="Riley R."/>
            <person name="Wiebenga A."/>
            <person name="Aguilar-Osorio G."/>
            <person name="Amillis S."/>
            <person name="Uchima C.A."/>
            <person name="Anderluh G."/>
            <person name="Asadollahi M."/>
            <person name="Askin M."/>
            <person name="Barry K."/>
            <person name="Battaglia E."/>
            <person name="Bayram O."/>
            <person name="Benocci T."/>
            <person name="Braus-Stromeyer S.A."/>
            <person name="Caldana C."/>
            <person name="Canovas D."/>
            <person name="Cerqueira G.C."/>
            <person name="Chen F."/>
            <person name="Chen W."/>
            <person name="Choi C."/>
            <person name="Clum A."/>
            <person name="Dos Santos R.A."/>
            <person name="Damasio A.R."/>
            <person name="Diallinas G."/>
            <person name="Emri T."/>
            <person name="Fekete E."/>
            <person name="Flipphi M."/>
            <person name="Freyberg S."/>
            <person name="Gallo A."/>
            <person name="Gournas C."/>
            <person name="Habgood R."/>
            <person name="Hainaut M."/>
            <person name="Harispe M.L."/>
            <person name="Henrissat B."/>
            <person name="Hilden K.S."/>
            <person name="Hope R."/>
            <person name="Hossain A."/>
            <person name="Karabika E."/>
            <person name="Karaffa L."/>
            <person name="Karanyi Z."/>
            <person name="Krasevec N."/>
            <person name="Kuo A."/>
            <person name="Kusch H."/>
            <person name="LaButti K."/>
            <person name="Lagendijk E.L."/>
            <person name="Lapidus A."/>
            <person name="Levasseur A."/>
            <person name="Lindquist E."/>
            <person name="Lipzen A."/>
            <person name="Logrieco A.F."/>
            <person name="MacCabe A."/>
            <person name="Maekelae M.R."/>
            <person name="Malavazi I."/>
            <person name="Melin P."/>
            <person name="Meyer V."/>
            <person name="Mielnichuk N."/>
            <person name="Miskei M."/>
            <person name="Molnar A.P."/>
            <person name="Mule G."/>
            <person name="Ngan C.Y."/>
            <person name="Orejas M."/>
            <person name="Orosz E."/>
            <person name="Ouedraogo J.P."/>
            <person name="Overkamp K.M."/>
            <person name="Park H.-S."/>
            <person name="Perrone G."/>
            <person name="Piumi F."/>
            <person name="Punt P.J."/>
            <person name="Ram A.F."/>
            <person name="Ramon A."/>
            <person name="Rauscher S."/>
            <person name="Record E."/>
            <person name="Riano-Pachon D.M."/>
            <person name="Robert V."/>
            <person name="Roehrig J."/>
            <person name="Ruller R."/>
            <person name="Salamov A."/>
            <person name="Salih N.S."/>
            <person name="Samson R.A."/>
            <person name="Sandor E."/>
            <person name="Sanguinetti M."/>
            <person name="Schuetze T."/>
            <person name="Sepcic K."/>
            <person name="Shelest E."/>
            <person name="Sherlock G."/>
            <person name="Sophianopoulou V."/>
            <person name="Squina F.M."/>
            <person name="Sun H."/>
            <person name="Susca A."/>
            <person name="Todd R.B."/>
            <person name="Tsang A."/>
            <person name="Unkles S.E."/>
            <person name="van de Wiele N."/>
            <person name="van Rossen-Uffink D."/>
            <person name="Oliveira J.V."/>
            <person name="Vesth T.C."/>
            <person name="Visser J."/>
            <person name="Yu J.-H."/>
            <person name="Zhou M."/>
            <person name="Andersen M.R."/>
            <person name="Archer D.B."/>
            <person name="Baker S.E."/>
            <person name="Benoit I."/>
            <person name="Brakhage A.A."/>
            <person name="Braus G.H."/>
            <person name="Fischer R."/>
            <person name="Frisvad J.C."/>
            <person name="Goldman G.H."/>
            <person name="Houbraken J."/>
            <person name="Oakley B."/>
            <person name="Pocsi I."/>
            <person name="Scazzocchio C."/>
            <person name="Seiboth B."/>
            <person name="vanKuyk P.A."/>
            <person name="Wortman J."/>
            <person name="Dyer P.S."/>
            <person name="Grigoriev I.V."/>
        </authorList>
    </citation>
    <scope>NUCLEOTIDE SEQUENCE [LARGE SCALE GENOMIC DNA]</scope>
    <source>
        <strain evidence="12">CBS 593.65</strain>
    </source>
</reference>
<name>A0A1L9T4D7_9EURO</name>
<keyword evidence="10" id="KW-0472">Membrane</keyword>
<dbReference type="AlphaFoldDB" id="A0A1L9T4D7"/>
<dbReference type="Pfam" id="PF00067">
    <property type="entry name" value="p450"/>
    <property type="match status" value="1"/>
</dbReference>
<protein>
    <recommendedName>
        <fullName evidence="13">Cytochrome P450</fullName>
    </recommendedName>
</protein>
<evidence type="ECO:0000256" key="4">
    <source>
        <dbReference type="ARBA" id="ARBA00022723"/>
    </source>
</evidence>
<dbReference type="OrthoDB" id="3945418at2759"/>
<evidence type="ECO:0000256" key="8">
    <source>
        <dbReference type="PIRSR" id="PIRSR602401-1"/>
    </source>
</evidence>
<evidence type="ECO:0000313" key="11">
    <source>
        <dbReference type="EMBL" id="OJJ54221.1"/>
    </source>
</evidence>
<dbReference type="InterPro" id="IPR002401">
    <property type="entry name" value="Cyt_P450_E_grp-I"/>
</dbReference>
<gene>
    <name evidence="11" type="ORF">ASPSYDRAFT_160776</name>
</gene>
<feature type="transmembrane region" description="Helical" evidence="10">
    <location>
        <begin position="6"/>
        <end position="24"/>
    </location>
</feature>
<keyword evidence="12" id="KW-1185">Reference proteome</keyword>
<dbReference type="STRING" id="1036612.A0A1L9T4D7"/>
<dbReference type="InterPro" id="IPR050121">
    <property type="entry name" value="Cytochrome_P450_monoxygenase"/>
</dbReference>
<evidence type="ECO:0000256" key="1">
    <source>
        <dbReference type="ARBA" id="ARBA00001971"/>
    </source>
</evidence>
<dbReference type="RefSeq" id="XP_040698027.1">
    <property type="nucleotide sequence ID" value="XM_040842934.1"/>
</dbReference>
<evidence type="ECO:0008006" key="13">
    <source>
        <dbReference type="Google" id="ProtNLM"/>
    </source>
</evidence>
<keyword evidence="10" id="KW-1133">Transmembrane helix</keyword>
<keyword evidence="6 8" id="KW-0408">Iron</keyword>
<keyword evidence="7 9" id="KW-0503">Monooxygenase</keyword>
<evidence type="ECO:0000256" key="7">
    <source>
        <dbReference type="ARBA" id="ARBA00023033"/>
    </source>
</evidence>
<evidence type="ECO:0000256" key="5">
    <source>
        <dbReference type="ARBA" id="ARBA00023002"/>
    </source>
</evidence>
<dbReference type="VEuPathDB" id="FungiDB:ASPSYDRAFT_160776"/>
<dbReference type="InterPro" id="IPR036396">
    <property type="entry name" value="Cyt_P450_sf"/>
</dbReference>
<organism evidence="11 12">
    <name type="scientific">Aspergillus sydowii CBS 593.65</name>
    <dbReference type="NCBI Taxonomy" id="1036612"/>
    <lineage>
        <taxon>Eukaryota</taxon>
        <taxon>Fungi</taxon>
        <taxon>Dikarya</taxon>
        <taxon>Ascomycota</taxon>
        <taxon>Pezizomycotina</taxon>
        <taxon>Eurotiomycetes</taxon>
        <taxon>Eurotiomycetidae</taxon>
        <taxon>Eurotiales</taxon>
        <taxon>Aspergillaceae</taxon>
        <taxon>Aspergillus</taxon>
        <taxon>Aspergillus subgen. Nidulantes</taxon>
    </lineage>
</organism>
<accession>A0A1L9T4D7</accession>
<dbReference type="PROSITE" id="PS00086">
    <property type="entry name" value="CYTOCHROME_P450"/>
    <property type="match status" value="1"/>
</dbReference>
<keyword evidence="4 8" id="KW-0479">Metal-binding</keyword>
<dbReference type="PANTHER" id="PTHR24305:SF157">
    <property type="entry name" value="N-ACETYLTRYPTOPHAN 6-HYDROXYLASE IVOC-RELATED"/>
    <property type="match status" value="1"/>
</dbReference>
<proteinExistence type="inferred from homology"/>
<keyword evidence="5 9" id="KW-0560">Oxidoreductase</keyword>
<evidence type="ECO:0000256" key="2">
    <source>
        <dbReference type="ARBA" id="ARBA00010617"/>
    </source>
</evidence>
<dbReference type="CDD" id="cd11062">
    <property type="entry name" value="CYP58-like"/>
    <property type="match status" value="1"/>
</dbReference>
<comment type="similarity">
    <text evidence="2 9">Belongs to the cytochrome P450 family.</text>
</comment>
<evidence type="ECO:0000256" key="9">
    <source>
        <dbReference type="RuleBase" id="RU000461"/>
    </source>
</evidence>
<feature type="binding site" description="axial binding residue" evidence="8">
    <location>
        <position position="458"/>
    </location>
    <ligand>
        <name>heme</name>
        <dbReference type="ChEBI" id="CHEBI:30413"/>
    </ligand>
    <ligandPart>
        <name>Fe</name>
        <dbReference type="ChEBI" id="CHEBI:18248"/>
    </ligandPart>
</feature>
<evidence type="ECO:0000256" key="6">
    <source>
        <dbReference type="ARBA" id="ARBA00023004"/>
    </source>
</evidence>
<keyword evidence="10" id="KW-0812">Transmembrane</keyword>
<dbReference type="Proteomes" id="UP000184356">
    <property type="component" value="Unassembled WGS sequence"/>
</dbReference>
<dbReference type="GO" id="GO:0005506">
    <property type="term" value="F:iron ion binding"/>
    <property type="evidence" value="ECO:0007669"/>
    <property type="project" value="InterPro"/>
</dbReference>